<reference evidence="1 2" key="1">
    <citation type="submission" date="2015-08" db="EMBL/GenBank/DDBJ databases">
        <title>Genome sequence of Streptococcus phocae subsp. phocae ATCC 51973T isolated from liver specimen obtained from seal.</title>
        <authorList>
            <person name="Avendano-Herrera R."/>
        </authorList>
    </citation>
    <scope>NUCLEOTIDE SEQUENCE [LARGE SCALE GENOMIC DNA]</scope>
    <source>
        <strain evidence="1 2">ATCC 51973</strain>
    </source>
</reference>
<dbReference type="Proteomes" id="UP000049578">
    <property type="component" value="Unassembled WGS sequence"/>
</dbReference>
<evidence type="ECO:0000313" key="2">
    <source>
        <dbReference type="Proteomes" id="UP000049578"/>
    </source>
</evidence>
<keyword evidence="2" id="KW-1185">Reference proteome</keyword>
<dbReference type="RefSeq" id="WP_054279023.1">
    <property type="nucleotide sequence ID" value="NZ_LHQM01000030.1"/>
</dbReference>
<dbReference type="Pfam" id="PF02566">
    <property type="entry name" value="OsmC"/>
    <property type="match status" value="1"/>
</dbReference>
<dbReference type="SUPFAM" id="SSF82784">
    <property type="entry name" value="OsmC-like"/>
    <property type="match status" value="1"/>
</dbReference>
<dbReference type="STRING" id="119224.AKK44_06610"/>
<protein>
    <submittedName>
        <fullName evidence="1">Peroxiredoxin</fullName>
    </submittedName>
</protein>
<dbReference type="InterPro" id="IPR036102">
    <property type="entry name" value="OsmC/Ohrsf"/>
</dbReference>
<accession>A0A0P6SKJ0</accession>
<organism evidence="1 2">
    <name type="scientific">Streptococcus phocae</name>
    <dbReference type="NCBI Taxonomy" id="119224"/>
    <lineage>
        <taxon>Bacteria</taxon>
        <taxon>Bacillati</taxon>
        <taxon>Bacillota</taxon>
        <taxon>Bacilli</taxon>
        <taxon>Lactobacillales</taxon>
        <taxon>Streptococcaceae</taxon>
        <taxon>Streptococcus</taxon>
    </lineage>
</organism>
<dbReference type="Gene3D" id="3.30.300.20">
    <property type="match status" value="1"/>
</dbReference>
<gene>
    <name evidence="1" type="ORF">AKK44_06610</name>
</gene>
<dbReference type="EMBL" id="LHQM01000030">
    <property type="protein sequence ID" value="KPJ22021.1"/>
    <property type="molecule type" value="Genomic_DNA"/>
</dbReference>
<proteinExistence type="predicted"/>
<dbReference type="InterPro" id="IPR003718">
    <property type="entry name" value="OsmC/Ohr_fam"/>
</dbReference>
<name>A0A0P6SKJ0_9STRE</name>
<evidence type="ECO:0000313" key="1">
    <source>
        <dbReference type="EMBL" id="KPJ22021.1"/>
    </source>
</evidence>
<sequence length="125" mass="13996">MYQTTITGDGLYHTRSNGYGSEIELFAATEKGETPMSLLLIALASCVTMCVQSYFKREFDREDLKVDIQANYDGSSFQLSILLTESLSLEQKASLLAYVDTYCRVKQLLSTDVPIVIDFRGDVND</sequence>
<dbReference type="PATRIC" id="fig|119224.3.peg.1058"/>
<comment type="caution">
    <text evidence="1">The sequence shown here is derived from an EMBL/GenBank/DDBJ whole genome shotgun (WGS) entry which is preliminary data.</text>
</comment>
<dbReference type="AlphaFoldDB" id="A0A0P6SKJ0"/>
<dbReference type="InterPro" id="IPR015946">
    <property type="entry name" value="KH_dom-like_a/b"/>
</dbReference>